<feature type="domain" description="HMA" evidence="2">
    <location>
        <begin position="3"/>
        <end position="66"/>
    </location>
</feature>
<protein>
    <submittedName>
        <fullName evidence="3">Heavy-metal-associated domain-containing protein</fullName>
    </submittedName>
</protein>
<proteinExistence type="predicted"/>
<reference evidence="3 4" key="1">
    <citation type="submission" date="2021-01" db="EMBL/GenBank/DDBJ databases">
        <title>Entomomonas sp. F2A isolated from a house cricket (Acheta domesticus).</title>
        <authorList>
            <person name="Spergser J."/>
            <person name="Busse H.-J."/>
        </authorList>
    </citation>
    <scope>NUCLEOTIDE SEQUENCE [LARGE SCALE GENOMIC DNA]</scope>
    <source>
        <strain evidence="3 4">F2A</strain>
    </source>
</reference>
<dbReference type="Pfam" id="PF00403">
    <property type="entry name" value="HMA"/>
    <property type="match status" value="1"/>
</dbReference>
<organism evidence="3 4">
    <name type="scientific">Entomomonas asaccharolytica</name>
    <dbReference type="NCBI Taxonomy" id="2785331"/>
    <lineage>
        <taxon>Bacteria</taxon>
        <taxon>Pseudomonadati</taxon>
        <taxon>Pseudomonadota</taxon>
        <taxon>Gammaproteobacteria</taxon>
        <taxon>Pseudomonadales</taxon>
        <taxon>Pseudomonadaceae</taxon>
        <taxon>Entomomonas</taxon>
    </lineage>
</organism>
<dbReference type="CDD" id="cd00371">
    <property type="entry name" value="HMA"/>
    <property type="match status" value="1"/>
</dbReference>
<name>A0A974NGE8_9GAMM</name>
<dbReference type="EMBL" id="CP067393">
    <property type="protein sequence ID" value="QQP86114.1"/>
    <property type="molecule type" value="Genomic_DNA"/>
</dbReference>
<dbReference type="AlphaFoldDB" id="A0A974NGE8"/>
<dbReference type="SUPFAM" id="SSF55008">
    <property type="entry name" value="HMA, heavy metal-associated domain"/>
    <property type="match status" value="1"/>
</dbReference>
<dbReference type="GO" id="GO:0046872">
    <property type="term" value="F:metal ion binding"/>
    <property type="evidence" value="ECO:0007669"/>
    <property type="project" value="UniProtKB-KW"/>
</dbReference>
<evidence type="ECO:0000259" key="2">
    <source>
        <dbReference type="PROSITE" id="PS50846"/>
    </source>
</evidence>
<evidence type="ECO:0000313" key="4">
    <source>
        <dbReference type="Proteomes" id="UP000595278"/>
    </source>
</evidence>
<evidence type="ECO:0000313" key="3">
    <source>
        <dbReference type="EMBL" id="QQP86114.1"/>
    </source>
</evidence>
<gene>
    <name evidence="3" type="ORF">JHT90_02350</name>
</gene>
<dbReference type="RefSeq" id="WP_201093621.1">
    <property type="nucleotide sequence ID" value="NZ_CP067393.1"/>
</dbReference>
<sequence length="68" mass="7689">MTTVIKFYIADMTCNHCVKTLTTAIQNKEPNAQVEIDLTKHQLSIKSTIKPFDIEQIIKQAGFTPQPI</sequence>
<keyword evidence="1" id="KW-0479">Metal-binding</keyword>
<dbReference type="Gene3D" id="3.30.70.100">
    <property type="match status" value="1"/>
</dbReference>
<dbReference type="PROSITE" id="PS01047">
    <property type="entry name" value="HMA_1"/>
    <property type="match status" value="1"/>
</dbReference>
<dbReference type="PROSITE" id="PS50846">
    <property type="entry name" value="HMA_2"/>
    <property type="match status" value="1"/>
</dbReference>
<accession>A0A974NGE8</accession>
<dbReference type="InterPro" id="IPR036163">
    <property type="entry name" value="HMA_dom_sf"/>
</dbReference>
<dbReference type="KEGG" id="eaz:JHT90_02350"/>
<dbReference type="Proteomes" id="UP000595278">
    <property type="component" value="Chromosome"/>
</dbReference>
<keyword evidence="4" id="KW-1185">Reference proteome</keyword>
<evidence type="ECO:0000256" key="1">
    <source>
        <dbReference type="ARBA" id="ARBA00022723"/>
    </source>
</evidence>
<dbReference type="InterPro" id="IPR017969">
    <property type="entry name" value="Heavy-metal-associated_CS"/>
</dbReference>
<dbReference type="InterPro" id="IPR006121">
    <property type="entry name" value="HMA_dom"/>
</dbReference>